<dbReference type="Proteomes" id="UP001163846">
    <property type="component" value="Unassembled WGS sequence"/>
</dbReference>
<gene>
    <name evidence="2" type="ORF">F5878DRAFT_713614</name>
</gene>
<reference evidence="2" key="1">
    <citation type="submission" date="2022-08" db="EMBL/GenBank/DDBJ databases">
        <authorList>
            <consortium name="DOE Joint Genome Institute"/>
            <person name="Min B."/>
            <person name="Riley R."/>
            <person name="Sierra-Patev S."/>
            <person name="Naranjo-Ortiz M."/>
            <person name="Looney B."/>
            <person name="Konkel Z."/>
            <person name="Slot J.C."/>
            <person name="Sakamoto Y."/>
            <person name="Steenwyk J.L."/>
            <person name="Rokas A."/>
            <person name="Carro J."/>
            <person name="Camarero S."/>
            <person name="Ferreira P."/>
            <person name="Molpeceres G."/>
            <person name="Ruiz-Duenas F.J."/>
            <person name="Serrano A."/>
            <person name="Henrissat B."/>
            <person name="Drula E."/>
            <person name="Hughes K.W."/>
            <person name="Mata J.L."/>
            <person name="Ishikawa N.K."/>
            <person name="Vargas-Isla R."/>
            <person name="Ushijima S."/>
            <person name="Smith C.A."/>
            <person name="Ahrendt S."/>
            <person name="Andreopoulos W."/>
            <person name="He G."/>
            <person name="Labutti K."/>
            <person name="Lipzen A."/>
            <person name="Ng V."/>
            <person name="Sandor L."/>
            <person name="Barry K."/>
            <person name="Martinez A.T."/>
            <person name="Xiao Y."/>
            <person name="Gibbons J.G."/>
            <person name="Terashima K."/>
            <person name="Hibbett D.S."/>
            <person name="Grigoriev I.V."/>
        </authorList>
    </citation>
    <scope>NUCLEOTIDE SEQUENCE</scope>
    <source>
        <strain evidence="2">TFB9207</strain>
    </source>
</reference>
<protein>
    <submittedName>
        <fullName evidence="2">Uncharacterized protein</fullName>
    </submittedName>
</protein>
<name>A0AA38NXX0_9AGAR</name>
<dbReference type="AlphaFoldDB" id="A0AA38NXX0"/>
<feature type="chain" id="PRO_5041240743" evidence="1">
    <location>
        <begin position="23"/>
        <end position="137"/>
    </location>
</feature>
<keyword evidence="1" id="KW-0732">Signal</keyword>
<feature type="signal peptide" evidence="1">
    <location>
        <begin position="1"/>
        <end position="22"/>
    </location>
</feature>
<evidence type="ECO:0000313" key="3">
    <source>
        <dbReference type="Proteomes" id="UP001163846"/>
    </source>
</evidence>
<evidence type="ECO:0000313" key="2">
    <source>
        <dbReference type="EMBL" id="KAJ3832673.1"/>
    </source>
</evidence>
<accession>A0AA38NXX0</accession>
<comment type="caution">
    <text evidence="2">The sequence shown here is derived from an EMBL/GenBank/DDBJ whole genome shotgun (WGS) entry which is preliminary data.</text>
</comment>
<sequence>MVHFKSKLFLVLLAANMASVLAAPAPLPGGSFDITTGLNDAEKRMVQEFQRLPCEPVERIFLESILHQIQKCALKKDWSNRTQLGGALNNFIDEFYLRHGKLAERVSDPNTKFSGPTNSFSSKLYPFKKTFSAEDSK</sequence>
<organism evidence="2 3">
    <name type="scientific">Lentinula raphanica</name>
    <dbReference type="NCBI Taxonomy" id="153919"/>
    <lineage>
        <taxon>Eukaryota</taxon>
        <taxon>Fungi</taxon>
        <taxon>Dikarya</taxon>
        <taxon>Basidiomycota</taxon>
        <taxon>Agaricomycotina</taxon>
        <taxon>Agaricomycetes</taxon>
        <taxon>Agaricomycetidae</taxon>
        <taxon>Agaricales</taxon>
        <taxon>Marasmiineae</taxon>
        <taxon>Omphalotaceae</taxon>
        <taxon>Lentinula</taxon>
    </lineage>
</organism>
<keyword evidence="3" id="KW-1185">Reference proteome</keyword>
<evidence type="ECO:0000256" key="1">
    <source>
        <dbReference type="SAM" id="SignalP"/>
    </source>
</evidence>
<proteinExistence type="predicted"/>
<dbReference type="EMBL" id="MU806885">
    <property type="protein sequence ID" value="KAJ3832673.1"/>
    <property type="molecule type" value="Genomic_DNA"/>
</dbReference>